<feature type="domain" description="DUF1023" evidence="2">
    <location>
        <begin position="98"/>
        <end position="264"/>
    </location>
</feature>
<dbReference type="Pfam" id="PF06259">
    <property type="entry name" value="Abhydrolase_8"/>
    <property type="match status" value="1"/>
</dbReference>
<organism evidence="3 4">
    <name type="scientific">Streptomyces chattanoogensis</name>
    <dbReference type="NCBI Taxonomy" id="66876"/>
    <lineage>
        <taxon>Bacteria</taxon>
        <taxon>Bacillati</taxon>
        <taxon>Actinomycetota</taxon>
        <taxon>Actinomycetes</taxon>
        <taxon>Kitasatosporales</taxon>
        <taxon>Streptomycetaceae</taxon>
        <taxon>Streptomyces</taxon>
    </lineage>
</organism>
<reference evidence="4" key="1">
    <citation type="submission" date="2015-07" db="EMBL/GenBank/DDBJ databases">
        <authorList>
            <person name="Ju K.-S."/>
            <person name="Doroghazi J.R."/>
            <person name="Metcalf W.W."/>
        </authorList>
    </citation>
    <scope>NUCLEOTIDE SEQUENCE [LARGE SCALE GENOMIC DNA]</scope>
    <source>
        <strain evidence="4">NRRL ISP-5002</strain>
    </source>
</reference>
<evidence type="ECO:0000259" key="2">
    <source>
        <dbReference type="Pfam" id="PF06259"/>
    </source>
</evidence>
<dbReference type="ESTHER" id="9actn-a0a0n0gxe6">
    <property type="family name" value="Duf_1023"/>
</dbReference>
<dbReference type="InterPro" id="IPR029058">
    <property type="entry name" value="AB_hydrolase_fold"/>
</dbReference>
<accession>A0A0N0GXE6</accession>
<keyword evidence="1" id="KW-0732">Signal</keyword>
<dbReference type="Proteomes" id="UP000037982">
    <property type="component" value="Unassembled WGS sequence"/>
</dbReference>
<dbReference type="EMBL" id="LGKG01000152">
    <property type="protein sequence ID" value="KPC60979.1"/>
    <property type="molecule type" value="Genomic_DNA"/>
</dbReference>
<dbReference type="PATRIC" id="fig|66876.3.peg.5701"/>
<evidence type="ECO:0000256" key="1">
    <source>
        <dbReference type="SAM" id="SignalP"/>
    </source>
</evidence>
<dbReference type="AlphaFoldDB" id="A0A0N0GXE6"/>
<protein>
    <recommendedName>
        <fullName evidence="2">DUF1023 domain-containing protein</fullName>
    </recommendedName>
</protein>
<evidence type="ECO:0000313" key="4">
    <source>
        <dbReference type="Proteomes" id="UP000037982"/>
    </source>
</evidence>
<comment type="caution">
    <text evidence="3">The sequence shown here is derived from an EMBL/GenBank/DDBJ whole genome shotgun (WGS) entry which is preliminary data.</text>
</comment>
<dbReference type="Gene3D" id="3.40.50.1820">
    <property type="entry name" value="alpha/beta hydrolase"/>
    <property type="match status" value="1"/>
</dbReference>
<keyword evidence="4" id="KW-1185">Reference proteome</keyword>
<dbReference type="InterPro" id="IPR006311">
    <property type="entry name" value="TAT_signal"/>
</dbReference>
<evidence type="ECO:0000313" key="3">
    <source>
        <dbReference type="EMBL" id="KPC60979.1"/>
    </source>
</evidence>
<proteinExistence type="predicted"/>
<feature type="chain" id="PRO_5005850088" description="DUF1023 domain-containing protein" evidence="1">
    <location>
        <begin position="31"/>
        <end position="332"/>
    </location>
</feature>
<gene>
    <name evidence="3" type="ORF">ADL29_25990</name>
</gene>
<name>A0A0N0GXE6_9ACTN</name>
<sequence length="332" mass="34430">MASRQRSSRLRRTLLAALVTASVAVPVSGAARPTAVPAPVPAELGPLTATPAALDARYAANRAGIRAAERMAAGHGDRRRAAALRTMAGPARHFLSFDGRDGGRTAEVFGDLAHAGRIAVLVPGSDTGLETYGRFRDGAVALQHEMGGRSAVIAWLGYETPGTVSPTVLTPGRAEDGARQLTSFMRELSAALPRSPSTAPRISLVCHSYGSVVCGRAAPSGLRVADIILYGSPGTGSDTAGQLHTRATVWAGRGTHDWIADLPHGRLPLLSATIGFGADPMSKEFGARIFDAGDTDHSHYLRPGSVSLRNIARIATASAESAAATHPGGRRA</sequence>
<feature type="signal peptide" evidence="1">
    <location>
        <begin position="1"/>
        <end position="30"/>
    </location>
</feature>
<dbReference type="PROSITE" id="PS51318">
    <property type="entry name" value="TAT"/>
    <property type="match status" value="1"/>
</dbReference>
<dbReference type="SUPFAM" id="SSF53474">
    <property type="entry name" value="alpha/beta-Hydrolases"/>
    <property type="match status" value="1"/>
</dbReference>
<dbReference type="RefSeq" id="WP_053926011.1">
    <property type="nucleotide sequence ID" value="NZ_LGKG01000152.1"/>
</dbReference>
<dbReference type="InterPro" id="IPR010427">
    <property type="entry name" value="DUF1023"/>
</dbReference>